<evidence type="ECO:0000256" key="2">
    <source>
        <dbReference type="PROSITE-ProRule" id="PRU00278"/>
    </source>
</evidence>
<dbReference type="Pfam" id="PF13616">
    <property type="entry name" value="Rotamase_3"/>
    <property type="match status" value="1"/>
</dbReference>
<dbReference type="EMBL" id="ABOX02000008">
    <property type="protein sequence ID" value="EEF61809.1"/>
    <property type="molecule type" value="Genomic_DNA"/>
</dbReference>
<dbReference type="PROSITE" id="PS50198">
    <property type="entry name" value="PPIC_PPIASE_2"/>
    <property type="match status" value="1"/>
</dbReference>
<sequence length="350" mass="40458">MRAGIMPFLPVPCLTFLLCSVVCDKVIYRMRFFCILTLTGLSFCSAMCLNARAELVNGIRAIVADSIITYQQVELLVGRDADFIRHQYQNNPQEYQLRMVDLMGKGLTNLIQRELVLHDFQNSGFNVPETIIDEIVQDRIKEKYSDRVQLTKQLQKEGLTFEQFKKQIRDDLIYREMYRKNVPETIMSPHKIETFYQEHQADFKVADEIKTRIIVLNKPADDTEGSTKKRAQEIISQLKNGAAFSEMASVYSEGSTRAQGGDAGWQETSVVLKPIAEAVSKLKSGEYTDVIETPTACFLVLLEDRRPAHVKPLRDVQDDIERTLTAQENFRLYRKWIDRIEKKTFVRFFF</sequence>
<dbReference type="PANTHER" id="PTHR47637">
    <property type="entry name" value="CHAPERONE SURA"/>
    <property type="match status" value="1"/>
</dbReference>
<comment type="caution">
    <text evidence="4">The sequence shown here is derived from an EMBL/GenBank/DDBJ whole genome shotgun (WGS) entry which is preliminary data.</text>
</comment>
<dbReference type="Gene3D" id="1.10.4030.10">
    <property type="entry name" value="Porin chaperone SurA, peptide-binding domain"/>
    <property type="match status" value="1"/>
</dbReference>
<dbReference type="InterPro" id="IPR046357">
    <property type="entry name" value="PPIase_dom_sf"/>
</dbReference>
<dbReference type="SUPFAM" id="SSF109998">
    <property type="entry name" value="Triger factor/SurA peptide-binding domain-like"/>
    <property type="match status" value="1"/>
</dbReference>
<dbReference type="InterPro" id="IPR050280">
    <property type="entry name" value="OMP_Chaperone_SurA"/>
</dbReference>
<proteinExistence type="predicted"/>
<gene>
    <name evidence="4" type="ORF">Cflav_PD4849</name>
</gene>
<evidence type="ECO:0000313" key="5">
    <source>
        <dbReference type="Proteomes" id="UP000003688"/>
    </source>
</evidence>
<dbReference type="AlphaFoldDB" id="B9XEU5"/>
<evidence type="ECO:0000259" key="3">
    <source>
        <dbReference type="PROSITE" id="PS50198"/>
    </source>
</evidence>
<feature type="domain" description="PpiC" evidence="3">
    <location>
        <begin position="206"/>
        <end position="304"/>
    </location>
</feature>
<evidence type="ECO:0000256" key="1">
    <source>
        <dbReference type="ARBA" id="ARBA00022729"/>
    </source>
</evidence>
<keyword evidence="2 4" id="KW-0413">Isomerase</keyword>
<dbReference type="Proteomes" id="UP000003688">
    <property type="component" value="Unassembled WGS sequence"/>
</dbReference>
<keyword evidence="5" id="KW-1185">Reference proteome</keyword>
<accession>B9XEU5</accession>
<protein>
    <submittedName>
        <fullName evidence="4">PpiC-type peptidyl-prolyl cis-trans isomerase</fullName>
    </submittedName>
</protein>
<keyword evidence="2" id="KW-0697">Rotamase</keyword>
<organism evidence="4 5">
    <name type="scientific">Pedosphaera parvula (strain Ellin514)</name>
    <dbReference type="NCBI Taxonomy" id="320771"/>
    <lineage>
        <taxon>Bacteria</taxon>
        <taxon>Pseudomonadati</taxon>
        <taxon>Verrucomicrobiota</taxon>
        <taxon>Pedosphaerae</taxon>
        <taxon>Pedosphaerales</taxon>
        <taxon>Pedosphaeraceae</taxon>
        <taxon>Pedosphaera</taxon>
    </lineage>
</organism>
<dbReference type="STRING" id="320771.Cflav_PD4849"/>
<dbReference type="PANTHER" id="PTHR47637:SF1">
    <property type="entry name" value="CHAPERONE SURA"/>
    <property type="match status" value="1"/>
</dbReference>
<dbReference type="InterPro" id="IPR027304">
    <property type="entry name" value="Trigger_fact/SurA_dom_sf"/>
</dbReference>
<dbReference type="SUPFAM" id="SSF54534">
    <property type="entry name" value="FKBP-like"/>
    <property type="match status" value="1"/>
</dbReference>
<dbReference type="InterPro" id="IPR000297">
    <property type="entry name" value="PPIase_PpiC"/>
</dbReference>
<dbReference type="GO" id="GO:0003755">
    <property type="term" value="F:peptidyl-prolyl cis-trans isomerase activity"/>
    <property type="evidence" value="ECO:0007669"/>
    <property type="project" value="UniProtKB-KW"/>
</dbReference>
<dbReference type="Pfam" id="PF13624">
    <property type="entry name" value="SurA_N_3"/>
    <property type="match status" value="1"/>
</dbReference>
<evidence type="ECO:0000313" key="4">
    <source>
        <dbReference type="EMBL" id="EEF61809.1"/>
    </source>
</evidence>
<name>B9XEU5_PEDPL</name>
<reference evidence="4 5" key="1">
    <citation type="journal article" date="2011" name="J. Bacteriol.">
        <title>Genome sequence of 'Pedosphaera parvula' Ellin514, an aerobic Verrucomicrobial isolate from pasture soil.</title>
        <authorList>
            <person name="Kant R."/>
            <person name="van Passel M.W."/>
            <person name="Sangwan P."/>
            <person name="Palva A."/>
            <person name="Lucas S."/>
            <person name="Copeland A."/>
            <person name="Lapidus A."/>
            <person name="Glavina Del Rio T."/>
            <person name="Dalin E."/>
            <person name="Tice H."/>
            <person name="Bruce D."/>
            <person name="Goodwin L."/>
            <person name="Pitluck S."/>
            <person name="Chertkov O."/>
            <person name="Larimer F.W."/>
            <person name="Land M.L."/>
            <person name="Hauser L."/>
            <person name="Brettin T.S."/>
            <person name="Detter J.C."/>
            <person name="Han S."/>
            <person name="de Vos W.M."/>
            <person name="Janssen P.H."/>
            <person name="Smidt H."/>
        </authorList>
    </citation>
    <scope>NUCLEOTIDE SEQUENCE [LARGE SCALE GENOMIC DNA]</scope>
    <source>
        <strain evidence="4 5">Ellin514</strain>
    </source>
</reference>
<keyword evidence="1" id="KW-0732">Signal</keyword>
<dbReference type="Gene3D" id="3.10.50.40">
    <property type="match status" value="1"/>
</dbReference>